<evidence type="ECO:0000313" key="14">
    <source>
        <dbReference type="Proteomes" id="UP000199662"/>
    </source>
</evidence>
<evidence type="ECO:0000259" key="12">
    <source>
        <dbReference type="PROSITE" id="PS50885"/>
    </source>
</evidence>
<dbReference type="GO" id="GO:0006935">
    <property type="term" value="P:chemotaxis"/>
    <property type="evidence" value="ECO:0007669"/>
    <property type="project" value="UniProtKB-KW"/>
</dbReference>
<dbReference type="Pfam" id="PF00015">
    <property type="entry name" value="MCPsignal"/>
    <property type="match status" value="1"/>
</dbReference>
<comment type="subcellular location">
    <subcellularLocation>
        <location evidence="1">Cell membrane</location>
        <topology evidence="1">Multi-pass membrane protein</topology>
    </subcellularLocation>
</comment>
<feature type="domain" description="HAMP" evidence="12">
    <location>
        <begin position="297"/>
        <end position="350"/>
    </location>
</feature>
<evidence type="ECO:0000313" key="13">
    <source>
        <dbReference type="EMBL" id="SEJ43817.1"/>
    </source>
</evidence>
<accession>A0A1H6YXL6</accession>
<dbReference type="Pfam" id="PF00672">
    <property type="entry name" value="HAMP"/>
    <property type="match status" value="1"/>
</dbReference>
<evidence type="ECO:0000256" key="1">
    <source>
        <dbReference type="ARBA" id="ARBA00004651"/>
    </source>
</evidence>
<dbReference type="GO" id="GO:0005886">
    <property type="term" value="C:plasma membrane"/>
    <property type="evidence" value="ECO:0007669"/>
    <property type="project" value="UniProtKB-SubCell"/>
</dbReference>
<dbReference type="CDD" id="cd06225">
    <property type="entry name" value="HAMP"/>
    <property type="match status" value="1"/>
</dbReference>
<dbReference type="Gene3D" id="1.10.287.950">
    <property type="entry name" value="Methyl-accepting chemotaxis protein"/>
    <property type="match status" value="1"/>
</dbReference>
<dbReference type="CDD" id="cd11386">
    <property type="entry name" value="MCP_signal"/>
    <property type="match status" value="1"/>
</dbReference>
<organism evidence="13 14">
    <name type="scientific">Propionispira arboris</name>
    <dbReference type="NCBI Taxonomy" id="84035"/>
    <lineage>
        <taxon>Bacteria</taxon>
        <taxon>Bacillati</taxon>
        <taxon>Bacillota</taxon>
        <taxon>Negativicutes</taxon>
        <taxon>Selenomonadales</taxon>
        <taxon>Selenomonadaceae</taxon>
        <taxon>Propionispira</taxon>
    </lineage>
</organism>
<evidence type="ECO:0000256" key="6">
    <source>
        <dbReference type="ARBA" id="ARBA00023136"/>
    </source>
</evidence>
<name>A0A1H6YXL6_9FIRM</name>
<dbReference type="RefSeq" id="WP_091831034.1">
    <property type="nucleotide sequence ID" value="NZ_FNZK01000007.1"/>
</dbReference>
<keyword evidence="14" id="KW-1185">Reference proteome</keyword>
<evidence type="ECO:0000256" key="4">
    <source>
        <dbReference type="ARBA" id="ARBA00022692"/>
    </source>
</evidence>
<dbReference type="PANTHER" id="PTHR32089:SF112">
    <property type="entry name" value="LYSOZYME-LIKE PROTEIN-RELATED"/>
    <property type="match status" value="1"/>
</dbReference>
<dbReference type="PANTHER" id="PTHR32089">
    <property type="entry name" value="METHYL-ACCEPTING CHEMOTAXIS PROTEIN MCPB"/>
    <property type="match status" value="1"/>
</dbReference>
<dbReference type="SUPFAM" id="SSF58104">
    <property type="entry name" value="Methyl-accepting chemotaxis protein (MCP) signaling domain"/>
    <property type="match status" value="1"/>
</dbReference>
<feature type="transmembrane region" description="Helical" evidence="10">
    <location>
        <begin position="7"/>
        <end position="27"/>
    </location>
</feature>
<evidence type="ECO:0000256" key="5">
    <source>
        <dbReference type="ARBA" id="ARBA00022989"/>
    </source>
</evidence>
<dbReference type="GO" id="GO:0007165">
    <property type="term" value="P:signal transduction"/>
    <property type="evidence" value="ECO:0007669"/>
    <property type="project" value="UniProtKB-KW"/>
</dbReference>
<dbReference type="InterPro" id="IPR029151">
    <property type="entry name" value="Sensor-like_sf"/>
</dbReference>
<evidence type="ECO:0000256" key="7">
    <source>
        <dbReference type="ARBA" id="ARBA00023224"/>
    </source>
</evidence>
<evidence type="ECO:0000256" key="3">
    <source>
        <dbReference type="ARBA" id="ARBA00022500"/>
    </source>
</evidence>
<reference evidence="13 14" key="1">
    <citation type="submission" date="2016-10" db="EMBL/GenBank/DDBJ databases">
        <authorList>
            <person name="de Groot N.N."/>
        </authorList>
    </citation>
    <scope>NUCLEOTIDE SEQUENCE [LARGE SCALE GENOMIC DNA]</scope>
    <source>
        <strain evidence="13 14">DSM 2179</strain>
    </source>
</reference>
<dbReference type="InterPro" id="IPR033479">
    <property type="entry name" value="dCache_1"/>
</dbReference>
<dbReference type="SMART" id="SM00304">
    <property type="entry name" value="HAMP"/>
    <property type="match status" value="1"/>
</dbReference>
<feature type="domain" description="Methyl-accepting transducer" evidence="11">
    <location>
        <begin position="369"/>
        <end position="605"/>
    </location>
</feature>
<protein>
    <submittedName>
        <fullName evidence="13">Methyl-accepting chemotaxis protein</fullName>
    </submittedName>
</protein>
<dbReference type="Gene3D" id="1.10.8.500">
    <property type="entry name" value="HAMP domain in histidine kinase"/>
    <property type="match status" value="1"/>
</dbReference>
<keyword evidence="5 10" id="KW-1133">Transmembrane helix</keyword>
<keyword evidence="4 10" id="KW-0812">Transmembrane</keyword>
<proteinExistence type="inferred from homology"/>
<evidence type="ECO:0000256" key="10">
    <source>
        <dbReference type="SAM" id="Phobius"/>
    </source>
</evidence>
<dbReference type="CDD" id="cd18773">
    <property type="entry name" value="PDC1_HK_sensor"/>
    <property type="match status" value="1"/>
</dbReference>
<dbReference type="PROSITE" id="PS50111">
    <property type="entry name" value="CHEMOTAXIS_TRANSDUC_2"/>
    <property type="match status" value="1"/>
</dbReference>
<sequence length="655" mass="70775">MQIKQKFFILAGIVACILGIVSITGYYTAQKYLTASIEKEMTGIVKSNSADLDHWLTSKGNEIEMMSHTLQTMDIAGSIPLTQDHLSGAKDDKDIQEVYFGSSDAKFISYSKGLGDINPLTRGWYKDAKAQNKLIFTAPYVDALTGKMVVSAAYPLKDKAGNFKGVLGSDIDLDILEKQTESLKYNGNGTGFILNADGLIIADGNQENISKNISDLPELKEHANDILHNGTGFFTYDLGGDRMIFTYNTVPSTGWIVGCVIPEKVIYSDLAALKYGYSILTLFGLLLMIFICLKFSGKITRPITKLTNQANQMADGNLRLEKMPVESADEIGQLTNAFNIMNAHLHDLIFKMSTVSEQVAASSEELTAGASQSAEASNHVAETITHVSNGMSHQMDTIETTTNHVNTIIQEITKTADHTSKVAEITVTTASAAENGKKLMNDAIAQMNHIETSVGQSADVVTRLGENSKEIGQIIDVISGIADQTNLLALNAAIEAARAGEQGRGFSVVAEEVRKLAEQSQRSTEEIKHLVATIQQDTQNAIQVMHNGTEEVKTGSAAITNVGSEFNRIITMVEAISAKMQEISASVQQVSAGGQNIIQSVADVNTVSRETAEKTQTISAATQEQSASTQEIASSSHALAELAEEMHNMINKFKI</sequence>
<keyword evidence="7 9" id="KW-0807">Transducer</keyword>
<dbReference type="InterPro" id="IPR003660">
    <property type="entry name" value="HAMP_dom"/>
</dbReference>
<comment type="similarity">
    <text evidence="8">Belongs to the methyl-accepting chemotaxis (MCP) protein family.</text>
</comment>
<dbReference type="Proteomes" id="UP000199662">
    <property type="component" value="Unassembled WGS sequence"/>
</dbReference>
<evidence type="ECO:0000256" key="2">
    <source>
        <dbReference type="ARBA" id="ARBA00022475"/>
    </source>
</evidence>
<feature type="transmembrane region" description="Helical" evidence="10">
    <location>
        <begin position="275"/>
        <end position="295"/>
    </location>
</feature>
<dbReference type="AlphaFoldDB" id="A0A1H6YXL6"/>
<evidence type="ECO:0000259" key="11">
    <source>
        <dbReference type="PROSITE" id="PS50111"/>
    </source>
</evidence>
<keyword evidence="2" id="KW-1003">Cell membrane</keyword>
<dbReference type="PROSITE" id="PS50885">
    <property type="entry name" value="HAMP"/>
    <property type="match status" value="1"/>
</dbReference>
<dbReference type="CDD" id="cd12912">
    <property type="entry name" value="PDC2_MCP_like"/>
    <property type="match status" value="1"/>
</dbReference>
<dbReference type="Gene3D" id="3.30.450.20">
    <property type="entry name" value="PAS domain"/>
    <property type="match status" value="2"/>
</dbReference>
<keyword evidence="3" id="KW-0145">Chemotaxis</keyword>
<evidence type="ECO:0000256" key="8">
    <source>
        <dbReference type="ARBA" id="ARBA00029447"/>
    </source>
</evidence>
<dbReference type="InterPro" id="IPR004089">
    <property type="entry name" value="MCPsignal_dom"/>
</dbReference>
<evidence type="ECO:0000256" key="9">
    <source>
        <dbReference type="PROSITE-ProRule" id="PRU00284"/>
    </source>
</evidence>
<gene>
    <name evidence="13" type="ORF">SAMN05660742_107158</name>
</gene>
<dbReference type="SMART" id="SM00283">
    <property type="entry name" value="MA"/>
    <property type="match status" value="1"/>
</dbReference>
<keyword evidence="6 10" id="KW-0472">Membrane</keyword>
<dbReference type="EMBL" id="FNZK01000007">
    <property type="protein sequence ID" value="SEJ43817.1"/>
    <property type="molecule type" value="Genomic_DNA"/>
</dbReference>
<dbReference type="Pfam" id="PF02743">
    <property type="entry name" value="dCache_1"/>
    <property type="match status" value="1"/>
</dbReference>
<dbReference type="SUPFAM" id="SSF103190">
    <property type="entry name" value="Sensory domain-like"/>
    <property type="match status" value="1"/>
</dbReference>
<dbReference type="STRING" id="84035.SAMN05660742_107158"/>